<gene>
    <name evidence="2" type="ORF">TDIB3V08_LOCUS10544</name>
</gene>
<reference evidence="2" key="1">
    <citation type="submission" date="2020-11" db="EMBL/GenBank/DDBJ databases">
        <authorList>
            <person name="Tran Van P."/>
        </authorList>
    </citation>
    <scope>NUCLEOTIDE SEQUENCE</scope>
</reference>
<evidence type="ECO:0000313" key="2">
    <source>
        <dbReference type="EMBL" id="CAD7204385.1"/>
    </source>
</evidence>
<name>A0A7R8VT57_TIMDO</name>
<accession>A0A7R8VT57</accession>
<proteinExistence type="predicted"/>
<organism evidence="2">
    <name type="scientific">Timema douglasi</name>
    <name type="common">Walking stick</name>
    <dbReference type="NCBI Taxonomy" id="61478"/>
    <lineage>
        <taxon>Eukaryota</taxon>
        <taxon>Metazoa</taxon>
        <taxon>Ecdysozoa</taxon>
        <taxon>Arthropoda</taxon>
        <taxon>Hexapoda</taxon>
        <taxon>Insecta</taxon>
        <taxon>Pterygota</taxon>
        <taxon>Neoptera</taxon>
        <taxon>Polyneoptera</taxon>
        <taxon>Phasmatodea</taxon>
        <taxon>Timematodea</taxon>
        <taxon>Timematoidea</taxon>
        <taxon>Timematidae</taxon>
        <taxon>Timema</taxon>
    </lineage>
</organism>
<sequence length="357" mass="40129">MERNRNGARYFRNPPQPHMCIQDYIHDVFPSLDGLVCCLLFVVCSAVVLQDVEVSSATLLTPMQTGIHEPCYINVLSWGKISVPRRQDDPVPLYGGMRIPQSNLMANNKRLVIPRRPPIIFAVMINPQILKDSGKSATDPSALVELVLDFVEGMNPDVQFKRSYQVLQERDLTGELKDIWLAIQLKRERDRANLHKTVLIAEDQPTVTYCHQVNNKHTEQKEFSLSSSDSSEDEDRSERASLVQTVDNINSSNERKHFCNTSSSKRLADNFINQPVVPSAPRKVCHCVVSTDTTLRDENVANNSQFSSPTVECHSSIRVLAASSPAKDICDKQQHEPHINETALVKSEMGKAIKLKV</sequence>
<evidence type="ECO:0000256" key="1">
    <source>
        <dbReference type="SAM" id="MobiDB-lite"/>
    </source>
</evidence>
<evidence type="ECO:0008006" key="3">
    <source>
        <dbReference type="Google" id="ProtNLM"/>
    </source>
</evidence>
<feature type="region of interest" description="Disordered" evidence="1">
    <location>
        <begin position="220"/>
        <end position="241"/>
    </location>
</feature>
<dbReference type="EMBL" id="OA572237">
    <property type="protein sequence ID" value="CAD7204385.1"/>
    <property type="molecule type" value="Genomic_DNA"/>
</dbReference>
<dbReference type="AlphaFoldDB" id="A0A7R8VT57"/>
<protein>
    <recommendedName>
        <fullName evidence="3">PIH1 N-terminal domain-containing protein</fullName>
    </recommendedName>
</protein>